<keyword evidence="10" id="KW-0812">Transmembrane</keyword>
<keyword evidence="10" id="KW-1133">Transmembrane helix</keyword>
<evidence type="ECO:0000313" key="14">
    <source>
        <dbReference type="EMBL" id="QCB92750.1"/>
    </source>
</evidence>
<keyword evidence="15" id="KW-1185">Reference proteome</keyword>
<dbReference type="Gene3D" id="3.30.565.10">
    <property type="entry name" value="Histidine kinase-like ATPase, C-terminal domain"/>
    <property type="match status" value="1"/>
</dbReference>
<dbReference type="PANTHER" id="PTHR24421">
    <property type="entry name" value="NITRATE/NITRITE SENSOR PROTEIN NARX-RELATED"/>
    <property type="match status" value="1"/>
</dbReference>
<evidence type="ECO:0000313" key="15">
    <source>
        <dbReference type="Proteomes" id="UP000296469"/>
    </source>
</evidence>
<feature type="transmembrane region" description="Helical" evidence="10">
    <location>
        <begin position="99"/>
        <end position="121"/>
    </location>
</feature>
<dbReference type="InterPro" id="IPR003594">
    <property type="entry name" value="HATPase_dom"/>
</dbReference>
<dbReference type="CDD" id="cd16917">
    <property type="entry name" value="HATPase_UhpB-NarQ-NarX-like"/>
    <property type="match status" value="1"/>
</dbReference>
<evidence type="ECO:0000259" key="12">
    <source>
        <dbReference type="Pfam" id="PF07730"/>
    </source>
</evidence>
<evidence type="ECO:0000259" key="11">
    <source>
        <dbReference type="Pfam" id="PF02518"/>
    </source>
</evidence>
<organism evidence="14 15">
    <name type="scientific">Cellulomonas shaoxiangyii</name>
    <dbReference type="NCBI Taxonomy" id="2566013"/>
    <lineage>
        <taxon>Bacteria</taxon>
        <taxon>Bacillati</taxon>
        <taxon>Actinomycetota</taxon>
        <taxon>Actinomycetes</taxon>
        <taxon>Micrococcales</taxon>
        <taxon>Cellulomonadaceae</taxon>
        <taxon>Cellulomonas</taxon>
    </lineage>
</organism>
<feature type="transmembrane region" description="Helical" evidence="10">
    <location>
        <begin position="196"/>
        <end position="218"/>
    </location>
</feature>
<dbReference type="InterPro" id="IPR055558">
    <property type="entry name" value="DUF7134"/>
</dbReference>
<protein>
    <recommendedName>
        <fullName evidence="2">histidine kinase</fullName>
        <ecNumber evidence="2">2.7.13.3</ecNumber>
    </recommendedName>
</protein>
<keyword evidence="6 14" id="KW-0418">Kinase</keyword>
<evidence type="ECO:0000256" key="6">
    <source>
        <dbReference type="ARBA" id="ARBA00022777"/>
    </source>
</evidence>
<keyword evidence="4" id="KW-0808">Transferase</keyword>
<feature type="region of interest" description="Disordered" evidence="9">
    <location>
        <begin position="1"/>
        <end position="20"/>
    </location>
</feature>
<keyword evidence="5" id="KW-0547">Nucleotide-binding</keyword>
<proteinExistence type="predicted"/>
<dbReference type="Gene3D" id="1.20.5.1930">
    <property type="match status" value="1"/>
</dbReference>
<evidence type="ECO:0000256" key="9">
    <source>
        <dbReference type="SAM" id="MobiDB-lite"/>
    </source>
</evidence>
<evidence type="ECO:0000259" key="13">
    <source>
        <dbReference type="Pfam" id="PF23539"/>
    </source>
</evidence>
<dbReference type="GO" id="GO:0000155">
    <property type="term" value="F:phosphorelay sensor kinase activity"/>
    <property type="evidence" value="ECO:0007669"/>
    <property type="project" value="InterPro"/>
</dbReference>
<keyword evidence="10" id="KW-0472">Membrane</keyword>
<dbReference type="GO" id="GO:0046983">
    <property type="term" value="F:protein dimerization activity"/>
    <property type="evidence" value="ECO:0007669"/>
    <property type="project" value="InterPro"/>
</dbReference>
<dbReference type="InterPro" id="IPR050482">
    <property type="entry name" value="Sensor_HK_TwoCompSys"/>
</dbReference>
<dbReference type="Pfam" id="PF02518">
    <property type="entry name" value="HATPase_c"/>
    <property type="match status" value="1"/>
</dbReference>
<dbReference type="Proteomes" id="UP000296469">
    <property type="component" value="Chromosome"/>
</dbReference>
<sequence>MTAGGDVGGHPVGPDVAEAAVPRPGPVRRFLLRRPGLVDAAVVTVFTGWALLLGLGADSMYWLHEVLGGPRVLLMQVTSAVLTLAGAVALVWRRRRPVLVAAVMTVLGVLSLALTGATNGFELGVALALYVVATTAPPRTLLAAAGASVLALLVGARVLPLARTVGAKSLGVDPDDADAFAAVTGSGPFGFATSPAWFAMAAPVVVLALLAVGLGTLVHARRQRVAALAEAARARAEEHAQRTRLAQASERAQIAREMHDVVAHSISVMVALGGGASAAFDWAPDRARAALDELVDTGRAALGDMRRILGVLHDDDGDGPAGDAPLEPQPGSLDLPRLVGRARTAGLAVRTSGLAVTGLDALDPALQLAVYRIVQESLTNTLRHAPVATDVEVDVRRRADAVEVVVTDRGGTAPATAGPGSRRGLVGMTERAAAFGGTVEAGPYGQGWRVRALLPWNEGDA</sequence>
<dbReference type="OrthoDB" id="227596at2"/>
<feature type="domain" description="DUF7134" evidence="13">
    <location>
        <begin position="28"/>
        <end position="160"/>
    </location>
</feature>
<dbReference type="KEGG" id="celz:E5225_03450"/>
<dbReference type="GO" id="GO:0016020">
    <property type="term" value="C:membrane"/>
    <property type="evidence" value="ECO:0007669"/>
    <property type="project" value="InterPro"/>
</dbReference>
<dbReference type="RefSeq" id="WP_135974467.1">
    <property type="nucleotide sequence ID" value="NZ_CP039291.1"/>
</dbReference>
<keyword evidence="7" id="KW-0067">ATP-binding</keyword>
<feature type="region of interest" description="Disordered" evidence="9">
    <location>
        <begin position="314"/>
        <end position="334"/>
    </location>
</feature>
<evidence type="ECO:0000256" key="10">
    <source>
        <dbReference type="SAM" id="Phobius"/>
    </source>
</evidence>
<evidence type="ECO:0000256" key="7">
    <source>
        <dbReference type="ARBA" id="ARBA00022840"/>
    </source>
</evidence>
<dbReference type="PANTHER" id="PTHR24421:SF10">
    <property type="entry name" value="NITRATE_NITRITE SENSOR PROTEIN NARQ"/>
    <property type="match status" value="1"/>
</dbReference>
<evidence type="ECO:0000256" key="5">
    <source>
        <dbReference type="ARBA" id="ARBA00022741"/>
    </source>
</evidence>
<feature type="domain" description="Signal transduction histidine kinase subgroup 3 dimerisation and phosphoacceptor" evidence="12">
    <location>
        <begin position="250"/>
        <end position="315"/>
    </location>
</feature>
<evidence type="ECO:0000256" key="3">
    <source>
        <dbReference type="ARBA" id="ARBA00022553"/>
    </source>
</evidence>
<dbReference type="Pfam" id="PF23539">
    <property type="entry name" value="DUF7134"/>
    <property type="match status" value="1"/>
</dbReference>
<dbReference type="InterPro" id="IPR036890">
    <property type="entry name" value="HATPase_C_sf"/>
</dbReference>
<gene>
    <name evidence="14" type="ORF">E5225_03450</name>
</gene>
<evidence type="ECO:0000256" key="2">
    <source>
        <dbReference type="ARBA" id="ARBA00012438"/>
    </source>
</evidence>
<comment type="catalytic activity">
    <reaction evidence="1">
        <text>ATP + protein L-histidine = ADP + protein N-phospho-L-histidine.</text>
        <dbReference type="EC" id="2.7.13.3"/>
    </reaction>
</comment>
<feature type="compositionally biased region" description="Gly residues" evidence="9">
    <location>
        <begin position="1"/>
        <end position="11"/>
    </location>
</feature>
<dbReference type="SUPFAM" id="SSF55874">
    <property type="entry name" value="ATPase domain of HSP90 chaperone/DNA topoisomerase II/histidine kinase"/>
    <property type="match status" value="1"/>
</dbReference>
<keyword evidence="3" id="KW-0597">Phosphoprotein</keyword>
<dbReference type="EMBL" id="CP039291">
    <property type="protein sequence ID" value="QCB92750.1"/>
    <property type="molecule type" value="Genomic_DNA"/>
</dbReference>
<dbReference type="InterPro" id="IPR011712">
    <property type="entry name" value="Sig_transdc_His_kin_sub3_dim/P"/>
</dbReference>
<dbReference type="GO" id="GO:0005524">
    <property type="term" value="F:ATP binding"/>
    <property type="evidence" value="ECO:0007669"/>
    <property type="project" value="UniProtKB-KW"/>
</dbReference>
<evidence type="ECO:0000256" key="1">
    <source>
        <dbReference type="ARBA" id="ARBA00000085"/>
    </source>
</evidence>
<dbReference type="EC" id="2.7.13.3" evidence="2"/>
<name>A0A4P7SFR8_9CELL</name>
<evidence type="ECO:0000256" key="8">
    <source>
        <dbReference type="ARBA" id="ARBA00023012"/>
    </source>
</evidence>
<evidence type="ECO:0000256" key="4">
    <source>
        <dbReference type="ARBA" id="ARBA00022679"/>
    </source>
</evidence>
<dbReference type="AlphaFoldDB" id="A0A4P7SFR8"/>
<reference evidence="14 15" key="1">
    <citation type="submission" date="2019-04" db="EMBL/GenBank/DDBJ databases">
        <title>Isolation and identification of Cellulomonas shaoxiangyii sp. Nov. isolated from feces of the Tibetan antelopes (Pantholops hodgsonii) in the Qinghai-Tibet plateau of China.</title>
        <authorList>
            <person name="Tian Z."/>
        </authorList>
    </citation>
    <scope>NUCLEOTIDE SEQUENCE [LARGE SCALE GENOMIC DNA]</scope>
    <source>
        <strain evidence="14 15">Z28</strain>
    </source>
</reference>
<feature type="transmembrane region" description="Helical" evidence="10">
    <location>
        <begin position="72"/>
        <end position="92"/>
    </location>
</feature>
<feature type="domain" description="Histidine kinase/HSP90-like ATPase" evidence="11">
    <location>
        <begin position="367"/>
        <end position="455"/>
    </location>
</feature>
<feature type="transmembrane region" description="Helical" evidence="10">
    <location>
        <begin position="37"/>
        <end position="57"/>
    </location>
</feature>
<keyword evidence="8" id="KW-0902">Two-component regulatory system</keyword>
<accession>A0A4P7SFR8</accession>
<dbReference type="Pfam" id="PF07730">
    <property type="entry name" value="HisKA_3"/>
    <property type="match status" value="1"/>
</dbReference>